<organism evidence="1 2">
    <name type="scientific">Paractinoplanes abujensis</name>
    <dbReference type="NCBI Taxonomy" id="882441"/>
    <lineage>
        <taxon>Bacteria</taxon>
        <taxon>Bacillati</taxon>
        <taxon>Actinomycetota</taxon>
        <taxon>Actinomycetes</taxon>
        <taxon>Micromonosporales</taxon>
        <taxon>Micromonosporaceae</taxon>
        <taxon>Paractinoplanes</taxon>
    </lineage>
</organism>
<dbReference type="Proteomes" id="UP000542742">
    <property type="component" value="Unassembled WGS sequence"/>
</dbReference>
<comment type="caution">
    <text evidence="1">The sequence shown here is derived from an EMBL/GenBank/DDBJ whole genome shotgun (WGS) entry which is preliminary data.</text>
</comment>
<accession>A0A7W7G3N6</accession>
<sequence>MSNTDEYDCMIEPLLTMLAAEAGTSDVAGFLDDEITDHFGLSPGLVETAPIAARLTAWWRDARYREVESG</sequence>
<protein>
    <submittedName>
        <fullName evidence="1">Uncharacterized protein</fullName>
    </submittedName>
</protein>
<reference evidence="1 2" key="1">
    <citation type="submission" date="2020-08" db="EMBL/GenBank/DDBJ databases">
        <title>Sequencing the genomes of 1000 actinobacteria strains.</title>
        <authorList>
            <person name="Klenk H.-P."/>
        </authorList>
    </citation>
    <scope>NUCLEOTIDE SEQUENCE [LARGE SCALE GENOMIC DNA]</scope>
    <source>
        <strain evidence="1 2">DSM 45518</strain>
    </source>
</reference>
<keyword evidence="2" id="KW-1185">Reference proteome</keyword>
<dbReference type="AlphaFoldDB" id="A0A7W7G3N6"/>
<dbReference type="EMBL" id="JACHMF010000001">
    <property type="protein sequence ID" value="MBB4692951.1"/>
    <property type="molecule type" value="Genomic_DNA"/>
</dbReference>
<gene>
    <name evidence="1" type="ORF">BKA14_003099</name>
</gene>
<proteinExistence type="predicted"/>
<evidence type="ECO:0000313" key="2">
    <source>
        <dbReference type="Proteomes" id="UP000542742"/>
    </source>
</evidence>
<dbReference type="RefSeq" id="WP_221477271.1">
    <property type="nucleotide sequence ID" value="NZ_JACHMF010000001.1"/>
</dbReference>
<evidence type="ECO:0000313" key="1">
    <source>
        <dbReference type="EMBL" id="MBB4692951.1"/>
    </source>
</evidence>
<name>A0A7W7G3N6_9ACTN</name>